<dbReference type="OrthoDB" id="10259843at2759"/>
<keyword evidence="2 6" id="KW-0378">Hydrolase</keyword>
<dbReference type="PANTHER" id="PTHR47959:SF1">
    <property type="entry name" value="ATP-DEPENDENT RNA HELICASE DBPA"/>
    <property type="match status" value="1"/>
</dbReference>
<dbReference type="Pfam" id="PF00270">
    <property type="entry name" value="DEAD"/>
    <property type="match status" value="1"/>
</dbReference>
<accession>A0A9P1BPE0</accession>
<evidence type="ECO:0000313" key="11">
    <source>
        <dbReference type="EMBL" id="CAI3977087.1"/>
    </source>
</evidence>
<organism evidence="11">
    <name type="scientific">Cladocopium goreaui</name>
    <dbReference type="NCBI Taxonomy" id="2562237"/>
    <lineage>
        <taxon>Eukaryota</taxon>
        <taxon>Sar</taxon>
        <taxon>Alveolata</taxon>
        <taxon>Dinophyceae</taxon>
        <taxon>Suessiales</taxon>
        <taxon>Symbiodiniaceae</taxon>
        <taxon>Cladocopium</taxon>
    </lineage>
</organism>
<dbReference type="GO" id="GO:0016787">
    <property type="term" value="F:hydrolase activity"/>
    <property type="evidence" value="ECO:0007669"/>
    <property type="project" value="UniProtKB-KW"/>
</dbReference>
<feature type="compositionally biased region" description="Basic and acidic residues" evidence="7">
    <location>
        <begin position="41"/>
        <end position="56"/>
    </location>
</feature>
<dbReference type="PROSITE" id="PS51194">
    <property type="entry name" value="HELICASE_CTER"/>
    <property type="match status" value="1"/>
</dbReference>
<feature type="compositionally biased region" description="Acidic residues" evidence="7">
    <location>
        <begin position="9"/>
        <end position="21"/>
    </location>
</feature>
<feature type="compositionally biased region" description="Basic residues" evidence="7">
    <location>
        <begin position="653"/>
        <end position="663"/>
    </location>
</feature>
<feature type="region of interest" description="Disordered" evidence="7">
    <location>
        <begin position="561"/>
        <end position="726"/>
    </location>
</feature>
<feature type="compositionally biased region" description="Basic and acidic residues" evidence="7">
    <location>
        <begin position="691"/>
        <end position="701"/>
    </location>
</feature>
<dbReference type="InterPro" id="IPR011545">
    <property type="entry name" value="DEAD/DEAH_box_helicase_dom"/>
</dbReference>
<dbReference type="PANTHER" id="PTHR47959">
    <property type="entry name" value="ATP-DEPENDENT RNA HELICASE RHLE-RELATED"/>
    <property type="match status" value="1"/>
</dbReference>
<feature type="short sequence motif" description="Q motif" evidence="5">
    <location>
        <begin position="124"/>
        <end position="152"/>
    </location>
</feature>
<keyword evidence="13" id="KW-1185">Reference proteome</keyword>
<evidence type="ECO:0000256" key="1">
    <source>
        <dbReference type="ARBA" id="ARBA00022741"/>
    </source>
</evidence>
<name>A0A9P1BPE0_9DINO</name>
<evidence type="ECO:0000259" key="8">
    <source>
        <dbReference type="PROSITE" id="PS51192"/>
    </source>
</evidence>
<evidence type="ECO:0000256" key="5">
    <source>
        <dbReference type="PROSITE-ProRule" id="PRU00552"/>
    </source>
</evidence>
<keyword evidence="1 6" id="KW-0547">Nucleotide-binding</keyword>
<evidence type="ECO:0000256" key="2">
    <source>
        <dbReference type="ARBA" id="ARBA00022801"/>
    </source>
</evidence>
<dbReference type="SUPFAM" id="SSF52540">
    <property type="entry name" value="P-loop containing nucleoside triphosphate hydrolases"/>
    <property type="match status" value="1"/>
</dbReference>
<dbReference type="CDD" id="cd18787">
    <property type="entry name" value="SF2_C_DEAD"/>
    <property type="match status" value="1"/>
</dbReference>
<feature type="compositionally biased region" description="Polar residues" evidence="7">
    <location>
        <begin position="702"/>
        <end position="726"/>
    </location>
</feature>
<dbReference type="InterPro" id="IPR000629">
    <property type="entry name" value="RNA-helicase_DEAD-box_CS"/>
</dbReference>
<dbReference type="InterPro" id="IPR001650">
    <property type="entry name" value="Helicase_C-like"/>
</dbReference>
<dbReference type="EMBL" id="CAMXCT010000320">
    <property type="protein sequence ID" value="CAI3977087.1"/>
    <property type="molecule type" value="Genomic_DNA"/>
</dbReference>
<dbReference type="GO" id="GO:0005524">
    <property type="term" value="F:ATP binding"/>
    <property type="evidence" value="ECO:0007669"/>
    <property type="project" value="UniProtKB-KW"/>
</dbReference>
<dbReference type="PROSITE" id="PS00039">
    <property type="entry name" value="DEAD_ATP_HELICASE"/>
    <property type="match status" value="1"/>
</dbReference>
<dbReference type="InterPro" id="IPR014001">
    <property type="entry name" value="Helicase_ATP-bd"/>
</dbReference>
<comment type="caution">
    <text evidence="11">The sequence shown here is derived from an EMBL/GenBank/DDBJ whole genome shotgun (WGS) entry which is preliminary data.</text>
</comment>
<dbReference type="InterPro" id="IPR050079">
    <property type="entry name" value="DEAD_box_RNA_helicase"/>
</dbReference>
<evidence type="ECO:0000259" key="10">
    <source>
        <dbReference type="PROSITE" id="PS51195"/>
    </source>
</evidence>
<dbReference type="PROSITE" id="PS51195">
    <property type="entry name" value="Q_MOTIF"/>
    <property type="match status" value="1"/>
</dbReference>
<feature type="compositionally biased region" description="Basic and acidic residues" evidence="7">
    <location>
        <begin position="68"/>
        <end position="78"/>
    </location>
</feature>
<gene>
    <name evidence="11" type="ORF">C1SCF055_LOCUS5260</name>
</gene>
<dbReference type="AlphaFoldDB" id="A0A9P1BPE0"/>
<comment type="similarity">
    <text evidence="6">Belongs to the DEAD box helicase family.</text>
</comment>
<feature type="region of interest" description="Disordered" evidence="7">
    <location>
        <begin position="1"/>
        <end position="117"/>
    </location>
</feature>
<feature type="compositionally biased region" description="Basic and acidic residues" evidence="7">
    <location>
        <begin position="561"/>
        <end position="595"/>
    </location>
</feature>
<evidence type="ECO:0000256" key="7">
    <source>
        <dbReference type="SAM" id="MobiDB-lite"/>
    </source>
</evidence>
<dbReference type="EMBL" id="CAMXCT030000320">
    <property type="protein sequence ID" value="CAL4764399.1"/>
    <property type="molecule type" value="Genomic_DNA"/>
</dbReference>
<dbReference type="InterPro" id="IPR027417">
    <property type="entry name" value="P-loop_NTPase"/>
</dbReference>
<dbReference type="InterPro" id="IPR014014">
    <property type="entry name" value="RNA_helicase_DEAD_Q_motif"/>
</dbReference>
<dbReference type="PROSITE" id="PS51192">
    <property type="entry name" value="HELICASE_ATP_BIND_1"/>
    <property type="match status" value="1"/>
</dbReference>
<reference evidence="12 13" key="2">
    <citation type="submission" date="2024-05" db="EMBL/GenBank/DDBJ databases">
        <authorList>
            <person name="Chen Y."/>
            <person name="Shah S."/>
            <person name="Dougan E. K."/>
            <person name="Thang M."/>
            <person name="Chan C."/>
        </authorList>
    </citation>
    <scope>NUCLEOTIDE SEQUENCE [LARGE SCALE GENOMIC DNA]</scope>
</reference>
<dbReference type="GO" id="GO:0003676">
    <property type="term" value="F:nucleic acid binding"/>
    <property type="evidence" value="ECO:0007669"/>
    <property type="project" value="InterPro"/>
</dbReference>
<sequence>MDLIRTGDADEQPDDASEDETGPVLSGTSGLMFADLVSDEETQKSGKWDFGQHEAEDSATTRSALQAKIREKLEESGRGKGLKKKRKQTTGTTKAQEPEPEEPEQVESAPVESQGTPEHLRTNIHFADLRLSKPLLRACSELKFECPTPVQRDVIPSALGGSDVLATAETGSGKTASFLLPMLERLCQSSSVRARRRDAAGRLILGPVGTKAVVLIPTRELAVQCHSMLQRLAKYTMVTHQLVAGGYIAHDQAASLRHQPDLVVATPGRLLDHLMNTQSVHMELLEIVVFDEADRLLEMGFRQECLEVLKRCAKGCQTMLFSATLNASVEDLAALALVKPQRIHASPVNAVAQTLEQEFVKAPSAELREAALLSLASRNYNSRVIIFCSTKEVTHRLAIIFGLSGLKFAEIHGNLSQVARAASLQQFQNGEANFLLATDIASRGLDLPDIKTVINFQLPVDVTRYIHRVGRTARMGRAGRAVTIYCPDEYTKVKQLGRQCCNKVKSKVLRRSIAAEAIQHWADRIAGFEQDIKSIIEEEQVDKELELADLLTQKSENMQKYKQDIQSRPAKEWFMSNKDKQKQQWEDQKKRKMQETNDLEDDTSSKKKKEKRKGPLTEEELEERRKERTRQRVLAKREAEKKQRLEEQAKARASARRGRKANQKQKGDRAAPTIGEQKFKEKVERRKKKGKGEENERRANSNKDTATRTASRPNNVARCKNTTLRP</sequence>
<evidence type="ECO:0000256" key="6">
    <source>
        <dbReference type="RuleBase" id="RU000492"/>
    </source>
</evidence>
<dbReference type="GO" id="GO:0005829">
    <property type="term" value="C:cytosol"/>
    <property type="evidence" value="ECO:0007669"/>
    <property type="project" value="TreeGrafter"/>
</dbReference>
<evidence type="ECO:0000313" key="12">
    <source>
        <dbReference type="EMBL" id="CAL4764399.1"/>
    </source>
</evidence>
<dbReference type="EMBL" id="CAMXCT020000320">
    <property type="protein sequence ID" value="CAL1130462.1"/>
    <property type="molecule type" value="Genomic_DNA"/>
</dbReference>
<evidence type="ECO:0000256" key="3">
    <source>
        <dbReference type="ARBA" id="ARBA00022806"/>
    </source>
</evidence>
<dbReference type="Gene3D" id="3.40.50.300">
    <property type="entry name" value="P-loop containing nucleotide triphosphate hydrolases"/>
    <property type="match status" value="2"/>
</dbReference>
<feature type="domain" description="Helicase C-terminal" evidence="9">
    <location>
        <begin position="354"/>
        <end position="526"/>
    </location>
</feature>
<feature type="compositionally biased region" description="Basic and acidic residues" evidence="7">
    <location>
        <begin position="635"/>
        <end position="650"/>
    </location>
</feature>
<feature type="domain" description="Helicase ATP-binding" evidence="8">
    <location>
        <begin position="155"/>
        <end position="343"/>
    </location>
</feature>
<keyword evidence="3 6" id="KW-0347">Helicase</keyword>
<evidence type="ECO:0000313" key="13">
    <source>
        <dbReference type="Proteomes" id="UP001152797"/>
    </source>
</evidence>
<dbReference type="GO" id="GO:0003724">
    <property type="term" value="F:RNA helicase activity"/>
    <property type="evidence" value="ECO:0007669"/>
    <property type="project" value="InterPro"/>
</dbReference>
<keyword evidence="4 6" id="KW-0067">ATP-binding</keyword>
<evidence type="ECO:0000259" key="9">
    <source>
        <dbReference type="PROSITE" id="PS51194"/>
    </source>
</evidence>
<protein>
    <submittedName>
        <fullName evidence="11">Uncharacterized protein</fullName>
    </submittedName>
</protein>
<dbReference type="SMART" id="SM00490">
    <property type="entry name" value="HELICc"/>
    <property type="match status" value="1"/>
</dbReference>
<dbReference type="SMART" id="SM00487">
    <property type="entry name" value="DEXDc"/>
    <property type="match status" value="1"/>
</dbReference>
<dbReference type="Proteomes" id="UP001152797">
    <property type="component" value="Unassembled WGS sequence"/>
</dbReference>
<dbReference type="Pfam" id="PF00271">
    <property type="entry name" value="Helicase_C"/>
    <property type="match status" value="1"/>
</dbReference>
<reference evidence="11" key="1">
    <citation type="submission" date="2022-10" db="EMBL/GenBank/DDBJ databases">
        <authorList>
            <person name="Chen Y."/>
            <person name="Dougan E. K."/>
            <person name="Chan C."/>
            <person name="Rhodes N."/>
            <person name="Thang M."/>
        </authorList>
    </citation>
    <scope>NUCLEOTIDE SEQUENCE</scope>
</reference>
<proteinExistence type="inferred from homology"/>
<feature type="domain" description="DEAD-box RNA helicase Q" evidence="10">
    <location>
        <begin position="124"/>
        <end position="152"/>
    </location>
</feature>
<evidence type="ECO:0000256" key="4">
    <source>
        <dbReference type="ARBA" id="ARBA00022840"/>
    </source>
</evidence>